<protein>
    <submittedName>
        <fullName evidence="2">Uncharacterized protein</fullName>
    </submittedName>
</protein>
<name>A0A563VSS0_9CYAN</name>
<keyword evidence="1" id="KW-1133">Transmembrane helix</keyword>
<reference evidence="2 3" key="1">
    <citation type="submission" date="2019-01" db="EMBL/GenBank/DDBJ databases">
        <authorList>
            <person name="Brito A."/>
        </authorList>
    </citation>
    <scope>NUCLEOTIDE SEQUENCE [LARGE SCALE GENOMIC DNA]</scope>
    <source>
        <strain evidence="2">1</strain>
    </source>
</reference>
<keyword evidence="1" id="KW-0812">Transmembrane</keyword>
<evidence type="ECO:0000313" key="3">
    <source>
        <dbReference type="Proteomes" id="UP000320055"/>
    </source>
</evidence>
<accession>A0A563VSS0</accession>
<sequence length="210" mass="24534">MFVIFAIFSFIITLFLVSSKIIDLILIEKKRFKSNSFKKVFTVFSLFLWFVFSAILTILISYILLKPPQLWFVGSQKAIADVALIEKQDCQKFIDTIYITENQIHRLENHRYIEESASLFTIKLEYQKGANKLTSVAKQYLDLDVAENSQHYSQQLAQMLQEKAQLFKKRSETVENGKGVKQIFNLLEQMDLVTKQRQNLITAIEKQCNF</sequence>
<evidence type="ECO:0000256" key="1">
    <source>
        <dbReference type="SAM" id="Phobius"/>
    </source>
</evidence>
<dbReference type="EMBL" id="CAACVJ010000186">
    <property type="protein sequence ID" value="VEP14463.1"/>
    <property type="molecule type" value="Genomic_DNA"/>
</dbReference>
<keyword evidence="3" id="KW-1185">Reference proteome</keyword>
<organism evidence="2 3">
    <name type="scientific">Hyella patelloides LEGE 07179</name>
    <dbReference type="NCBI Taxonomy" id="945734"/>
    <lineage>
        <taxon>Bacteria</taxon>
        <taxon>Bacillati</taxon>
        <taxon>Cyanobacteriota</taxon>
        <taxon>Cyanophyceae</taxon>
        <taxon>Pleurocapsales</taxon>
        <taxon>Hyellaceae</taxon>
        <taxon>Hyella</taxon>
    </lineage>
</organism>
<gene>
    <name evidence="2" type="ORF">H1P_2660014</name>
</gene>
<feature type="transmembrane region" description="Helical" evidence="1">
    <location>
        <begin position="43"/>
        <end position="65"/>
    </location>
</feature>
<dbReference type="AlphaFoldDB" id="A0A563VSS0"/>
<dbReference type="Proteomes" id="UP000320055">
    <property type="component" value="Unassembled WGS sequence"/>
</dbReference>
<keyword evidence="1" id="KW-0472">Membrane</keyword>
<evidence type="ECO:0000313" key="2">
    <source>
        <dbReference type="EMBL" id="VEP14463.1"/>
    </source>
</evidence>
<proteinExistence type="predicted"/>